<dbReference type="Proteomes" id="UP000014400">
    <property type="component" value="Unassembled WGS sequence"/>
</dbReference>
<organism evidence="1 2">
    <name type="scientific">Sutterella wadsworthensis HGA0223</name>
    <dbReference type="NCBI Taxonomy" id="1203554"/>
    <lineage>
        <taxon>Bacteria</taxon>
        <taxon>Pseudomonadati</taxon>
        <taxon>Pseudomonadota</taxon>
        <taxon>Betaproteobacteria</taxon>
        <taxon>Burkholderiales</taxon>
        <taxon>Sutterellaceae</taxon>
        <taxon>Sutterella</taxon>
    </lineage>
</organism>
<dbReference type="AlphaFoldDB" id="S3BD61"/>
<comment type="caution">
    <text evidence="1">The sequence shown here is derived from an EMBL/GenBank/DDBJ whole genome shotgun (WGS) entry which is preliminary data.</text>
</comment>
<accession>S3BD61</accession>
<evidence type="ECO:0000313" key="1">
    <source>
        <dbReference type="EMBL" id="EPD99218.1"/>
    </source>
</evidence>
<gene>
    <name evidence="1" type="ORF">HMPREF1476_01255</name>
</gene>
<dbReference type="HOGENOM" id="CLU_2221880_0_0_4"/>
<evidence type="ECO:0000313" key="2">
    <source>
        <dbReference type="Proteomes" id="UP000014400"/>
    </source>
</evidence>
<proteinExistence type="predicted"/>
<sequence>MSRLGKLFYSHRIGSQNEHWRFLCLIVEKDLFHREISLVRFLGMPIFKYMPQRDNSHVRICGLRVRKDPKQLVVNRLRLWESLELLQGVSRIVFLFNNQKSRIYEL</sequence>
<keyword evidence="2" id="KW-1185">Reference proteome</keyword>
<name>S3BD61_9BURK</name>
<dbReference type="EMBL" id="ATCF01000017">
    <property type="protein sequence ID" value="EPD99218.1"/>
    <property type="molecule type" value="Genomic_DNA"/>
</dbReference>
<reference evidence="1 2" key="1">
    <citation type="submission" date="2013-04" db="EMBL/GenBank/DDBJ databases">
        <title>The Genome Sequence of Sutterella wadsworthensis HGA0223.</title>
        <authorList>
            <consortium name="The Broad Institute Genomics Platform"/>
            <person name="Earl A."/>
            <person name="Ward D."/>
            <person name="Feldgarden M."/>
            <person name="Gevers D."/>
            <person name="Schmidt T.M."/>
            <person name="Dover J."/>
            <person name="Dai D."/>
            <person name="Walker B."/>
            <person name="Young S."/>
            <person name="Zeng Q."/>
            <person name="Gargeya S."/>
            <person name="Fitzgerald M."/>
            <person name="Haas B."/>
            <person name="Abouelleil A."/>
            <person name="Allen A.W."/>
            <person name="Alvarado L."/>
            <person name="Arachchi H.M."/>
            <person name="Berlin A.M."/>
            <person name="Chapman S.B."/>
            <person name="Gainer-Dewar J."/>
            <person name="Goldberg J."/>
            <person name="Griggs A."/>
            <person name="Gujja S."/>
            <person name="Hansen M."/>
            <person name="Howarth C."/>
            <person name="Imamovic A."/>
            <person name="Ireland A."/>
            <person name="Larimer J."/>
            <person name="McCowan C."/>
            <person name="Murphy C."/>
            <person name="Pearson M."/>
            <person name="Poon T.W."/>
            <person name="Priest M."/>
            <person name="Roberts A."/>
            <person name="Saif S."/>
            <person name="Shea T."/>
            <person name="Sisk P."/>
            <person name="Sykes S."/>
            <person name="Wortman J."/>
            <person name="Nusbaum C."/>
            <person name="Birren B."/>
        </authorList>
    </citation>
    <scope>NUCLEOTIDE SEQUENCE [LARGE SCALE GENOMIC DNA]</scope>
    <source>
        <strain evidence="1 2">HGA0223</strain>
    </source>
</reference>
<protein>
    <submittedName>
        <fullName evidence="1">Uncharacterized protein</fullName>
    </submittedName>
</protein>
<dbReference type="STRING" id="1203554.HMPREF1476_01255"/>